<evidence type="ECO:0000313" key="14">
    <source>
        <dbReference type="Proteomes" id="UP000295418"/>
    </source>
</evidence>
<accession>A0A4R4EB23</accession>
<feature type="transmembrane region" description="Helical" evidence="11">
    <location>
        <begin position="359"/>
        <end position="381"/>
    </location>
</feature>
<dbReference type="InterPro" id="IPR038770">
    <property type="entry name" value="Na+/solute_symporter_sf"/>
</dbReference>
<evidence type="ECO:0000256" key="6">
    <source>
        <dbReference type="ARBA" id="ARBA00022989"/>
    </source>
</evidence>
<evidence type="ECO:0000259" key="12">
    <source>
        <dbReference type="Pfam" id="PF00999"/>
    </source>
</evidence>
<keyword evidence="6 11" id="KW-1133">Transmembrane helix</keyword>
<feature type="transmembrane region" description="Helical" evidence="11">
    <location>
        <begin position="244"/>
        <end position="262"/>
    </location>
</feature>
<feature type="transmembrane region" description="Helical" evidence="11">
    <location>
        <begin position="155"/>
        <end position="179"/>
    </location>
</feature>
<dbReference type="PANTHER" id="PTHR43562">
    <property type="entry name" value="NAPA-TYPE SODIUM/HYDROGEN ANTIPORTER"/>
    <property type="match status" value="1"/>
</dbReference>
<dbReference type="GO" id="GO:1902600">
    <property type="term" value="P:proton transmembrane transport"/>
    <property type="evidence" value="ECO:0007669"/>
    <property type="project" value="InterPro"/>
</dbReference>
<keyword evidence="7" id="KW-0915">Sodium</keyword>
<keyword evidence="5 11" id="KW-0812">Transmembrane</keyword>
<dbReference type="PANTHER" id="PTHR43562:SF3">
    <property type="entry name" value="SODIUM ION_PROTON EXCHANGER (EUROFUNG)"/>
    <property type="match status" value="1"/>
</dbReference>
<organism evidence="13 14">
    <name type="scientific">Paenibacillus albiflavus</name>
    <dbReference type="NCBI Taxonomy" id="2545760"/>
    <lineage>
        <taxon>Bacteria</taxon>
        <taxon>Bacillati</taxon>
        <taxon>Bacillota</taxon>
        <taxon>Bacilli</taxon>
        <taxon>Bacillales</taxon>
        <taxon>Paenibacillaceae</taxon>
        <taxon>Paenibacillus</taxon>
    </lineage>
</organism>
<feature type="transmembrane region" description="Helical" evidence="11">
    <location>
        <begin position="298"/>
        <end position="319"/>
    </location>
</feature>
<evidence type="ECO:0000256" key="8">
    <source>
        <dbReference type="ARBA" id="ARBA00023065"/>
    </source>
</evidence>
<evidence type="ECO:0000256" key="10">
    <source>
        <dbReference type="ARBA" id="ARBA00023201"/>
    </source>
</evidence>
<evidence type="ECO:0000256" key="5">
    <source>
        <dbReference type="ARBA" id="ARBA00022692"/>
    </source>
</evidence>
<feature type="transmembrane region" description="Helical" evidence="11">
    <location>
        <begin position="274"/>
        <end position="292"/>
    </location>
</feature>
<keyword evidence="9 11" id="KW-0472">Membrane</keyword>
<dbReference type="AlphaFoldDB" id="A0A4R4EB23"/>
<dbReference type="Proteomes" id="UP000295418">
    <property type="component" value="Unassembled WGS sequence"/>
</dbReference>
<evidence type="ECO:0000256" key="1">
    <source>
        <dbReference type="ARBA" id="ARBA00004141"/>
    </source>
</evidence>
<evidence type="ECO:0000313" key="13">
    <source>
        <dbReference type="EMBL" id="TCZ75331.1"/>
    </source>
</evidence>
<feature type="transmembrane region" description="Helical" evidence="11">
    <location>
        <begin position="96"/>
        <end position="119"/>
    </location>
</feature>
<dbReference type="GO" id="GO:0006814">
    <property type="term" value="P:sodium ion transport"/>
    <property type="evidence" value="ECO:0007669"/>
    <property type="project" value="UniProtKB-KW"/>
</dbReference>
<dbReference type="GO" id="GO:0008324">
    <property type="term" value="F:monoatomic cation transmembrane transporter activity"/>
    <property type="evidence" value="ECO:0007669"/>
    <property type="project" value="InterPro"/>
</dbReference>
<dbReference type="EMBL" id="SKFG01000021">
    <property type="protein sequence ID" value="TCZ75331.1"/>
    <property type="molecule type" value="Genomic_DNA"/>
</dbReference>
<dbReference type="Gene3D" id="1.20.1530.20">
    <property type="match status" value="1"/>
</dbReference>
<gene>
    <name evidence="13" type="ORF">E0485_18270</name>
</gene>
<evidence type="ECO:0000256" key="7">
    <source>
        <dbReference type="ARBA" id="ARBA00023053"/>
    </source>
</evidence>
<evidence type="ECO:0000256" key="3">
    <source>
        <dbReference type="ARBA" id="ARBA00022448"/>
    </source>
</evidence>
<dbReference type="InterPro" id="IPR004771">
    <property type="entry name" value="K/H_exchanger"/>
</dbReference>
<proteinExistence type="inferred from homology"/>
<comment type="caution">
    <text evidence="13">The sequence shown here is derived from an EMBL/GenBank/DDBJ whole genome shotgun (WGS) entry which is preliminary data.</text>
</comment>
<feature type="transmembrane region" description="Helical" evidence="11">
    <location>
        <begin position="185"/>
        <end position="208"/>
    </location>
</feature>
<feature type="transmembrane region" description="Helical" evidence="11">
    <location>
        <begin position="39"/>
        <end position="58"/>
    </location>
</feature>
<dbReference type="InterPro" id="IPR006153">
    <property type="entry name" value="Cation/H_exchanger_TM"/>
</dbReference>
<feature type="domain" description="Cation/H+ exchanger transmembrane" evidence="12">
    <location>
        <begin position="27"/>
        <end position="382"/>
    </location>
</feature>
<feature type="transmembrane region" description="Helical" evidence="11">
    <location>
        <begin position="220"/>
        <end position="238"/>
    </location>
</feature>
<evidence type="ECO:0000256" key="11">
    <source>
        <dbReference type="SAM" id="Phobius"/>
    </source>
</evidence>
<evidence type="ECO:0000256" key="2">
    <source>
        <dbReference type="ARBA" id="ARBA00005551"/>
    </source>
</evidence>
<keyword evidence="3" id="KW-0813">Transport</keyword>
<feature type="transmembrane region" description="Helical" evidence="11">
    <location>
        <begin position="125"/>
        <end position="143"/>
    </location>
</feature>
<protein>
    <submittedName>
        <fullName evidence="13">Cation:proton antiporter</fullName>
    </submittedName>
</protein>
<comment type="similarity">
    <text evidence="2">Belongs to the monovalent cation:proton antiporter 2 (CPA2) transporter (TC 2.A.37) family.</text>
</comment>
<dbReference type="Pfam" id="PF00999">
    <property type="entry name" value="Na_H_Exchanger"/>
    <property type="match status" value="1"/>
</dbReference>
<dbReference type="NCBIfam" id="TIGR00932">
    <property type="entry name" value="2a37"/>
    <property type="match status" value="1"/>
</dbReference>
<evidence type="ECO:0000256" key="4">
    <source>
        <dbReference type="ARBA" id="ARBA00022449"/>
    </source>
</evidence>
<dbReference type="OrthoDB" id="9793589at2"/>
<name>A0A4R4EB23_9BACL</name>
<keyword evidence="8" id="KW-0406">Ion transport</keyword>
<reference evidence="13 14" key="1">
    <citation type="submission" date="2019-03" db="EMBL/GenBank/DDBJ databases">
        <authorList>
            <person name="Kim M.K.M."/>
        </authorList>
    </citation>
    <scope>NUCLEOTIDE SEQUENCE [LARGE SCALE GENOMIC DNA]</scope>
    <source>
        <strain evidence="13 14">18JY21-1</strain>
    </source>
</reference>
<keyword evidence="14" id="KW-1185">Reference proteome</keyword>
<comment type="subcellular location">
    <subcellularLocation>
        <location evidence="1">Membrane</location>
        <topology evidence="1">Multi-pass membrane protein</topology>
    </subcellularLocation>
</comment>
<sequence length="388" mass="41304">MRQSNFISRRSSMFFFTILIILLATKLAGDICVRLGQPAVVGKLLIGVIIGPALLGWVENSHIIDELSQIGVLLLMFMAGLETDMDDLKRSFKSSLAVATGGIIMPLIGGYLLGLAIGLDIAQSLFLGLLLSATSVSISVQSLKDLNLLKSKESTTLLGAAIIDDILVVILLAFVMSFFGGSEVSLGLIIGKKIIFFLIVAIFIWKLGKWIMKWLAPLRVSEAVISAGLIVCFLLAFIAEQFGVAGIIGAFAAGLAISQTDYKKEVEHKIEPIAYAIFVPIFFVSVGFSVSFEGIGDQMGLLVITAIIAILTKLIGSGLGARLTGFSGRSALGIGSGMVSRGEVALIIATIGLQSGLLAQQYFTMLVIVIILTTIVTPYLLKMTIGRK</sequence>
<keyword evidence="10" id="KW-0739">Sodium transport</keyword>
<keyword evidence="4" id="KW-0050">Antiport</keyword>
<evidence type="ECO:0000256" key="9">
    <source>
        <dbReference type="ARBA" id="ARBA00023136"/>
    </source>
</evidence>
<dbReference type="GO" id="GO:0015297">
    <property type="term" value="F:antiporter activity"/>
    <property type="evidence" value="ECO:0007669"/>
    <property type="project" value="UniProtKB-KW"/>
</dbReference>
<dbReference type="GO" id="GO:0016020">
    <property type="term" value="C:membrane"/>
    <property type="evidence" value="ECO:0007669"/>
    <property type="project" value="UniProtKB-SubCell"/>
</dbReference>